<reference evidence="1 2" key="1">
    <citation type="journal article" date="2006" name="Int. J. Syst. Evol. Microbiol.">
        <title>Costertonia aggregata gen. nov., sp. nov., a mesophilic marine bacterium of the family Flavobacteriaceae, isolated from a mature biofilm.</title>
        <authorList>
            <person name="Kwon K.K."/>
            <person name="Lee Y.K."/>
            <person name="Lee H.K."/>
        </authorList>
    </citation>
    <scope>NUCLEOTIDE SEQUENCE [LARGE SCALE GENOMIC DNA]</scope>
    <source>
        <strain evidence="1 2">KCCM 42265</strain>
    </source>
</reference>
<sequence length="109" mass="12833">MIKRILTIEKFGVFNDFNWNRDSTLQTRTKMYREAITTETGNKKFSIRFYYAESLELTYSNHNKKSAVTSSVFGRATTRTKMYREAITTETSNKKFSIRFSRAESIELT</sequence>
<name>A0A7H9AS85_9FLAO</name>
<accession>A0A7H9AS85</accession>
<dbReference type="Proteomes" id="UP000509302">
    <property type="component" value="Chromosome"/>
</dbReference>
<protein>
    <submittedName>
        <fullName evidence="1">Uncharacterized protein</fullName>
    </submittedName>
</protein>
<dbReference type="AlphaFoldDB" id="A0A7H9AS85"/>
<dbReference type="RefSeq" id="WP_179242641.1">
    <property type="nucleotide sequence ID" value="NZ_CP058595.1"/>
</dbReference>
<dbReference type="EMBL" id="CP058595">
    <property type="protein sequence ID" value="QLG46361.1"/>
    <property type="molecule type" value="Genomic_DNA"/>
</dbReference>
<evidence type="ECO:0000313" key="1">
    <source>
        <dbReference type="EMBL" id="QLG46361.1"/>
    </source>
</evidence>
<evidence type="ECO:0000313" key="2">
    <source>
        <dbReference type="Proteomes" id="UP000509302"/>
    </source>
</evidence>
<organism evidence="1 2">
    <name type="scientific">Costertonia aggregata</name>
    <dbReference type="NCBI Taxonomy" id="343403"/>
    <lineage>
        <taxon>Bacteria</taxon>
        <taxon>Pseudomonadati</taxon>
        <taxon>Bacteroidota</taxon>
        <taxon>Flavobacteriia</taxon>
        <taxon>Flavobacteriales</taxon>
        <taxon>Flavobacteriaceae</taxon>
        <taxon>Costertonia</taxon>
    </lineage>
</organism>
<proteinExistence type="predicted"/>
<dbReference type="KEGG" id="cagg:HYG79_13725"/>
<gene>
    <name evidence="1" type="ORF">HYG79_13725</name>
</gene>
<keyword evidence="2" id="KW-1185">Reference proteome</keyword>